<dbReference type="Pfam" id="PF00501">
    <property type="entry name" value="AMP-binding"/>
    <property type="match status" value="1"/>
</dbReference>
<keyword evidence="3" id="KW-1185">Reference proteome</keyword>
<dbReference type="Gene3D" id="3.30.300.30">
    <property type="match status" value="1"/>
</dbReference>
<dbReference type="InterPro" id="IPR042099">
    <property type="entry name" value="ANL_N_sf"/>
</dbReference>
<dbReference type="RefSeq" id="WP_168541544.1">
    <property type="nucleotide sequence ID" value="NZ_JAAWWP010000014.1"/>
</dbReference>
<dbReference type="InterPro" id="IPR050237">
    <property type="entry name" value="ATP-dep_AMP-bd_enzyme"/>
</dbReference>
<name>A0ABX1H949_9ACTN</name>
<organism evidence="2 3">
    <name type="scientific">Streptomyces physcomitrii</name>
    <dbReference type="NCBI Taxonomy" id="2724184"/>
    <lineage>
        <taxon>Bacteria</taxon>
        <taxon>Bacillati</taxon>
        <taxon>Actinomycetota</taxon>
        <taxon>Actinomycetes</taxon>
        <taxon>Kitasatosporales</taxon>
        <taxon>Streptomycetaceae</taxon>
        <taxon>Streptomyces</taxon>
    </lineage>
</organism>
<evidence type="ECO:0000313" key="2">
    <source>
        <dbReference type="EMBL" id="NKI43800.1"/>
    </source>
</evidence>
<sequence length="566" mass="58898">MNAPDPTGAHTGAHAGAGVGPGGLAVLHGPALGALPVDTLPRALRRAARTPHGMLLLDAQGRPAARSYAALHEDALRALAALNAAEVPPGARVVVQTEHSGDLLTAFWACVLGGMVPLPVAHDGGRAALVEAADAVGQGWLLGDTVHEPPPSLRRLGPVHGLAGHGRARPAPVSADALALLSLTSGSGGRPKAVALTHRQILSRAHATALARGLDSTTRSLNWMPLHHISGIVMFHVRDVFLGCHQVHADTAWVRADPLRWLDVAEAERIDTTWAPNHAFALLVEALERGRGAGRSWDLSRLRYLMNGGQAVKDRTARRFVAALAPHGLPPACVHPGWGMPETASGVVDSVFTCGEGPPRRHVPVGVPHPGVSVRVVDEDERPLAAGTVGRLQVRGAPVADTYLQGGSLSPVPRSGDGWLVTDDLAFVAGGELTVTGRADGLIEVDGAFFHGHEIEEAVEELPCVRPSFTVACAGADSAGADSAGADSAGGGGVAVFFCPRPGVPPRQAEAAVREQVGLRFGAGHVHAEALAEHELPRTATGKLRRSVLTARLLSARERGHRERKA</sequence>
<protein>
    <submittedName>
        <fullName evidence="2">AMP-binding protein</fullName>
    </submittedName>
</protein>
<reference evidence="2 3" key="1">
    <citation type="submission" date="2020-04" db="EMBL/GenBank/DDBJ databases">
        <title>Phylogenetic Diversity and Antibacterial Activity against Ralstonia solanacearum of Endophytic Actinomycete Isolated from Moss.</title>
        <authorList>
            <person name="Zhuang X."/>
        </authorList>
    </citation>
    <scope>NUCLEOTIDE SEQUENCE [LARGE SCALE GENOMIC DNA]</scope>
    <source>
        <strain evidence="2 3">LD120</strain>
    </source>
</reference>
<proteinExistence type="predicted"/>
<gene>
    <name evidence="2" type="ORF">HFV08_21615</name>
</gene>
<evidence type="ECO:0000259" key="1">
    <source>
        <dbReference type="Pfam" id="PF00501"/>
    </source>
</evidence>
<dbReference type="PANTHER" id="PTHR43767">
    <property type="entry name" value="LONG-CHAIN-FATTY-ACID--COA LIGASE"/>
    <property type="match status" value="1"/>
</dbReference>
<dbReference type="InterPro" id="IPR045851">
    <property type="entry name" value="AMP-bd_C_sf"/>
</dbReference>
<dbReference type="SUPFAM" id="SSF56801">
    <property type="entry name" value="Acetyl-CoA synthetase-like"/>
    <property type="match status" value="1"/>
</dbReference>
<evidence type="ECO:0000313" key="3">
    <source>
        <dbReference type="Proteomes" id="UP000772196"/>
    </source>
</evidence>
<dbReference type="Gene3D" id="3.40.50.12780">
    <property type="entry name" value="N-terminal domain of ligase-like"/>
    <property type="match status" value="1"/>
</dbReference>
<dbReference type="PANTHER" id="PTHR43767:SF1">
    <property type="entry name" value="NONRIBOSOMAL PEPTIDE SYNTHASE PES1 (EUROFUNG)-RELATED"/>
    <property type="match status" value="1"/>
</dbReference>
<dbReference type="InterPro" id="IPR000873">
    <property type="entry name" value="AMP-dep_synth/lig_dom"/>
</dbReference>
<comment type="caution">
    <text evidence="2">The sequence shown here is derived from an EMBL/GenBank/DDBJ whole genome shotgun (WGS) entry which is preliminary data.</text>
</comment>
<dbReference type="EMBL" id="JAAWWP010000014">
    <property type="protein sequence ID" value="NKI43800.1"/>
    <property type="molecule type" value="Genomic_DNA"/>
</dbReference>
<feature type="domain" description="AMP-dependent synthetase/ligase" evidence="1">
    <location>
        <begin position="46"/>
        <end position="404"/>
    </location>
</feature>
<dbReference type="Proteomes" id="UP000772196">
    <property type="component" value="Unassembled WGS sequence"/>
</dbReference>
<accession>A0ABX1H949</accession>